<evidence type="ECO:0000313" key="3">
    <source>
        <dbReference type="EMBL" id="AKT38596.1"/>
    </source>
</evidence>
<dbReference type="PRINTS" id="PR01438">
    <property type="entry name" value="UNVRSLSTRESS"/>
</dbReference>
<feature type="domain" description="UspA" evidence="2">
    <location>
        <begin position="1"/>
        <end position="135"/>
    </location>
</feature>
<dbReference type="AlphaFoldDB" id="A0A0K1ECK5"/>
<dbReference type="KEGG" id="ccro:CMC5_027430"/>
<reference evidence="3 4" key="1">
    <citation type="submission" date="2015-07" db="EMBL/GenBank/DDBJ databases">
        <title>Genome analysis of myxobacterium Chondromyces crocatus Cm c5 reveals a high potential for natural compound synthesis and the genetic basis for the loss of fruiting body formation.</title>
        <authorList>
            <person name="Zaburannyi N."/>
            <person name="Bunk B."/>
            <person name="Maier J."/>
            <person name="Overmann J."/>
            <person name="Mueller R."/>
        </authorList>
    </citation>
    <scope>NUCLEOTIDE SEQUENCE [LARGE SCALE GENOMIC DNA]</scope>
    <source>
        <strain evidence="3 4">Cm c5</strain>
    </source>
</reference>
<sequence>MFRSLLIPVDLTPSAERVLGRAAMLPLADGARVTLVHVIPRWLPTDASKRAEGDARKALAATAKRFAKQLPKGTVVEPVVKVGSPAAEIAAHAREVEADLIVVGRGSGRSIRDAFLGSTAERIVREGQRPVLVVRLSPRASYRKPALALELDQAACDVITLLLQTLPSPCPPVAVVHAYNAPYQNLIYPSLSEEEGAGYRNQCRQQAIQGVAKLLAAAVDQVDDPEATEVPWKTYIRHGSPRDVIPKVVETANIDLLVLGTRGYAGIAHAFLGTVAGEVLREVGCDVLVVPPRQDTSASA</sequence>
<gene>
    <name evidence="3" type="ORF">CMC5_027430</name>
</gene>
<protein>
    <submittedName>
        <fullName evidence="3">Universal stress protein</fullName>
    </submittedName>
</protein>
<dbReference type="Proteomes" id="UP000067626">
    <property type="component" value="Chromosome"/>
</dbReference>
<dbReference type="CDD" id="cd00293">
    <property type="entry name" value="USP-like"/>
    <property type="match status" value="1"/>
</dbReference>
<dbReference type="InterPro" id="IPR006015">
    <property type="entry name" value="Universal_stress_UspA"/>
</dbReference>
<evidence type="ECO:0000313" key="4">
    <source>
        <dbReference type="Proteomes" id="UP000067626"/>
    </source>
</evidence>
<dbReference type="Pfam" id="PF00582">
    <property type="entry name" value="Usp"/>
    <property type="match status" value="2"/>
</dbReference>
<evidence type="ECO:0000259" key="2">
    <source>
        <dbReference type="Pfam" id="PF00582"/>
    </source>
</evidence>
<dbReference type="RefSeq" id="WP_169796534.1">
    <property type="nucleotide sequence ID" value="NZ_CP012159.1"/>
</dbReference>
<organism evidence="3 4">
    <name type="scientific">Chondromyces crocatus</name>
    <dbReference type="NCBI Taxonomy" id="52"/>
    <lineage>
        <taxon>Bacteria</taxon>
        <taxon>Pseudomonadati</taxon>
        <taxon>Myxococcota</taxon>
        <taxon>Polyangia</taxon>
        <taxon>Polyangiales</taxon>
        <taxon>Polyangiaceae</taxon>
        <taxon>Chondromyces</taxon>
    </lineage>
</organism>
<comment type="similarity">
    <text evidence="1">Belongs to the universal stress protein A family.</text>
</comment>
<dbReference type="STRING" id="52.CMC5_027430"/>
<keyword evidence="4" id="KW-1185">Reference proteome</keyword>
<dbReference type="PANTHER" id="PTHR46268">
    <property type="entry name" value="STRESS RESPONSE PROTEIN NHAX"/>
    <property type="match status" value="1"/>
</dbReference>
<dbReference type="Gene3D" id="3.40.50.620">
    <property type="entry name" value="HUPs"/>
    <property type="match status" value="2"/>
</dbReference>
<dbReference type="SUPFAM" id="SSF52402">
    <property type="entry name" value="Adenine nucleotide alpha hydrolases-like"/>
    <property type="match status" value="2"/>
</dbReference>
<feature type="domain" description="UspA" evidence="2">
    <location>
        <begin position="207"/>
        <end position="291"/>
    </location>
</feature>
<dbReference type="InterPro" id="IPR006016">
    <property type="entry name" value="UspA"/>
</dbReference>
<dbReference type="InterPro" id="IPR014729">
    <property type="entry name" value="Rossmann-like_a/b/a_fold"/>
</dbReference>
<name>A0A0K1ECK5_CHOCO</name>
<dbReference type="PANTHER" id="PTHR46268:SF6">
    <property type="entry name" value="UNIVERSAL STRESS PROTEIN UP12"/>
    <property type="match status" value="1"/>
</dbReference>
<evidence type="ECO:0000256" key="1">
    <source>
        <dbReference type="ARBA" id="ARBA00008791"/>
    </source>
</evidence>
<accession>A0A0K1ECK5</accession>
<dbReference type="EMBL" id="CP012159">
    <property type="protein sequence ID" value="AKT38596.1"/>
    <property type="molecule type" value="Genomic_DNA"/>
</dbReference>
<proteinExistence type="inferred from homology"/>